<dbReference type="AlphaFoldDB" id="A0A645HU90"/>
<dbReference type="SUPFAM" id="SSF100950">
    <property type="entry name" value="NagB/RpiA/CoA transferase-like"/>
    <property type="match status" value="1"/>
</dbReference>
<comment type="caution">
    <text evidence="2">The sequence shown here is derived from an EMBL/GenBank/DDBJ whole genome shotgun (WGS) entry which is preliminary data.</text>
</comment>
<protein>
    <recommendedName>
        <fullName evidence="1">DeoR-like transcriptional repressor C-terminal sensor domain-containing protein</fullName>
    </recommendedName>
</protein>
<organism evidence="2">
    <name type="scientific">bioreactor metagenome</name>
    <dbReference type="NCBI Taxonomy" id="1076179"/>
    <lineage>
        <taxon>unclassified sequences</taxon>
        <taxon>metagenomes</taxon>
        <taxon>ecological metagenomes</taxon>
    </lineage>
</organism>
<dbReference type="Pfam" id="PF00455">
    <property type="entry name" value="DeoRC"/>
    <property type="match status" value="1"/>
</dbReference>
<name>A0A645HU90_9ZZZZ</name>
<evidence type="ECO:0000313" key="2">
    <source>
        <dbReference type="EMBL" id="MPN41759.1"/>
    </source>
</evidence>
<sequence length="79" mass="8906">MRYGLTNSTFVEASLNRKMIEQTRGKVIVVADHTKIGRVGPFLISPIDNIDILITTKGFPEEYFEQLINKGIKIIVANE</sequence>
<gene>
    <name evidence="2" type="ORF">SDC9_189314</name>
</gene>
<proteinExistence type="predicted"/>
<dbReference type="InterPro" id="IPR014036">
    <property type="entry name" value="DeoR-like_C"/>
</dbReference>
<accession>A0A645HU90</accession>
<evidence type="ECO:0000259" key="1">
    <source>
        <dbReference type="Pfam" id="PF00455"/>
    </source>
</evidence>
<dbReference type="InterPro" id="IPR037171">
    <property type="entry name" value="NagB/RpiA_transferase-like"/>
</dbReference>
<feature type="domain" description="DeoR-like transcriptional repressor C-terminal sensor" evidence="1">
    <location>
        <begin position="3"/>
        <end position="55"/>
    </location>
</feature>
<reference evidence="2" key="1">
    <citation type="submission" date="2019-08" db="EMBL/GenBank/DDBJ databases">
        <authorList>
            <person name="Kucharzyk K."/>
            <person name="Murdoch R.W."/>
            <person name="Higgins S."/>
            <person name="Loffler F."/>
        </authorList>
    </citation>
    <scope>NUCLEOTIDE SEQUENCE</scope>
</reference>
<dbReference type="EMBL" id="VSSQ01099021">
    <property type="protein sequence ID" value="MPN41759.1"/>
    <property type="molecule type" value="Genomic_DNA"/>
</dbReference>